<dbReference type="EMBL" id="NEVH01009768">
    <property type="protein sequence ID" value="PNF32788.1"/>
    <property type="molecule type" value="Genomic_DNA"/>
</dbReference>
<evidence type="ECO:0000313" key="3">
    <source>
        <dbReference type="Proteomes" id="UP000235965"/>
    </source>
</evidence>
<evidence type="ECO:0000256" key="1">
    <source>
        <dbReference type="SAM" id="MobiDB-lite"/>
    </source>
</evidence>
<reference evidence="2 3" key="1">
    <citation type="submission" date="2017-12" db="EMBL/GenBank/DDBJ databases">
        <title>Hemimetabolous genomes reveal molecular basis of termite eusociality.</title>
        <authorList>
            <person name="Harrison M.C."/>
            <person name="Jongepier E."/>
            <person name="Robertson H.M."/>
            <person name="Arning N."/>
            <person name="Bitard-Feildel T."/>
            <person name="Chao H."/>
            <person name="Childers C.P."/>
            <person name="Dinh H."/>
            <person name="Doddapaneni H."/>
            <person name="Dugan S."/>
            <person name="Gowin J."/>
            <person name="Greiner C."/>
            <person name="Han Y."/>
            <person name="Hu H."/>
            <person name="Hughes D.S.T."/>
            <person name="Huylmans A.-K."/>
            <person name="Kemena C."/>
            <person name="Kremer L.P.M."/>
            <person name="Lee S.L."/>
            <person name="Lopez-Ezquerra A."/>
            <person name="Mallet L."/>
            <person name="Monroy-Kuhn J.M."/>
            <person name="Moser A."/>
            <person name="Murali S.C."/>
            <person name="Muzny D.M."/>
            <person name="Otani S."/>
            <person name="Piulachs M.-D."/>
            <person name="Poelchau M."/>
            <person name="Qu J."/>
            <person name="Schaub F."/>
            <person name="Wada-Katsumata A."/>
            <person name="Worley K.C."/>
            <person name="Xie Q."/>
            <person name="Ylla G."/>
            <person name="Poulsen M."/>
            <person name="Gibbs R.A."/>
            <person name="Schal C."/>
            <person name="Richards S."/>
            <person name="Belles X."/>
            <person name="Korb J."/>
            <person name="Bornberg-Bauer E."/>
        </authorList>
    </citation>
    <scope>NUCLEOTIDE SEQUENCE [LARGE SCALE GENOMIC DNA]</scope>
    <source>
        <tissue evidence="2">Whole body</tissue>
    </source>
</reference>
<organism evidence="2 3">
    <name type="scientific">Cryptotermes secundus</name>
    <dbReference type="NCBI Taxonomy" id="105785"/>
    <lineage>
        <taxon>Eukaryota</taxon>
        <taxon>Metazoa</taxon>
        <taxon>Ecdysozoa</taxon>
        <taxon>Arthropoda</taxon>
        <taxon>Hexapoda</taxon>
        <taxon>Insecta</taxon>
        <taxon>Pterygota</taxon>
        <taxon>Neoptera</taxon>
        <taxon>Polyneoptera</taxon>
        <taxon>Dictyoptera</taxon>
        <taxon>Blattodea</taxon>
        <taxon>Blattoidea</taxon>
        <taxon>Termitoidae</taxon>
        <taxon>Kalotermitidae</taxon>
        <taxon>Cryptotermitinae</taxon>
        <taxon>Cryptotermes</taxon>
    </lineage>
</organism>
<feature type="compositionally biased region" description="Basic residues" evidence="1">
    <location>
        <begin position="43"/>
        <end position="57"/>
    </location>
</feature>
<sequence length="457" mass="49974">MFRQFKDDDSENIDVNKTELLIESSGESVLLPVSEAVPDPGAKNRKPKKRGRKKKGNKPASDNSKQERIIIAGAPIIISDVTEGLAHLPRERLSSCSSLSSKSDSDEENNTDVKRTYYFTSRDDSDAYSDADVNINIERKNGELGGNNDIVTNTSEEEEEEEEVDEEMGKEEAVEEGAAEECVESAIPVAREGSTPLVADDDSSSRCSTDTESGHPDGQHFSTVFVVNSSSDGEESGAEDVPVCLTKIKIISEDDLLTVTEIRSVGETVDQDTHVKSCLDTPDDGSVACAETEIVGVVLLSHNVCQEGIPAVSEQTVHESESVELKHVTESVTAPLDEMVETIFNNETDISKSDVELGKNGSRSTFINGTVPEHLITDMIASDREEGDEQSLRGEVNEGRNELHSVVVQKMEEGDTTDVTTYINESEYNDIIVAAENESDFHENSNDTEEKIELLKY</sequence>
<evidence type="ECO:0000313" key="2">
    <source>
        <dbReference type="EMBL" id="PNF32788.1"/>
    </source>
</evidence>
<dbReference type="OrthoDB" id="8197744at2759"/>
<gene>
    <name evidence="2" type="ORF">B7P43_G04500</name>
</gene>
<protein>
    <submittedName>
        <fullName evidence="2">Uncharacterized protein</fullName>
    </submittedName>
</protein>
<feature type="region of interest" description="Disordered" evidence="1">
    <location>
        <begin position="144"/>
        <end position="221"/>
    </location>
</feature>
<comment type="caution">
    <text evidence="2">The sequence shown here is derived from an EMBL/GenBank/DDBJ whole genome shotgun (WGS) entry which is preliminary data.</text>
</comment>
<name>A0A2J7QW22_9NEOP</name>
<feature type="non-terminal residue" evidence="2">
    <location>
        <position position="457"/>
    </location>
</feature>
<dbReference type="InParanoid" id="A0A2J7QW22"/>
<keyword evidence="3" id="KW-1185">Reference proteome</keyword>
<proteinExistence type="predicted"/>
<feature type="region of interest" description="Disordered" evidence="1">
    <location>
        <begin position="91"/>
        <end position="110"/>
    </location>
</feature>
<accession>A0A2J7QW22</accession>
<dbReference type="AlphaFoldDB" id="A0A2J7QW22"/>
<feature type="region of interest" description="Disordered" evidence="1">
    <location>
        <begin position="29"/>
        <end position="67"/>
    </location>
</feature>
<dbReference type="Proteomes" id="UP000235965">
    <property type="component" value="Unassembled WGS sequence"/>
</dbReference>
<feature type="compositionally biased region" description="Acidic residues" evidence="1">
    <location>
        <begin position="155"/>
        <end position="183"/>
    </location>
</feature>